<evidence type="ECO:0000313" key="11">
    <source>
        <dbReference type="EMBL" id="MPY43601.1"/>
    </source>
</evidence>
<organism evidence="11 12">
    <name type="scientific">Streptomyces phyllanthi</name>
    <dbReference type="NCBI Taxonomy" id="1803180"/>
    <lineage>
        <taxon>Bacteria</taxon>
        <taxon>Bacillati</taxon>
        <taxon>Actinomycetota</taxon>
        <taxon>Actinomycetes</taxon>
        <taxon>Kitasatosporales</taxon>
        <taxon>Streptomycetaceae</taxon>
        <taxon>Streptomyces</taxon>
    </lineage>
</organism>
<feature type="signal peptide" evidence="9">
    <location>
        <begin position="1"/>
        <end position="31"/>
    </location>
</feature>
<dbReference type="EMBL" id="VJZE01000240">
    <property type="protein sequence ID" value="MPY43601.1"/>
    <property type="molecule type" value="Genomic_DNA"/>
</dbReference>
<dbReference type="PANTHER" id="PTHR30572:SF4">
    <property type="entry name" value="ABC TRANSPORTER PERMEASE YTRF"/>
    <property type="match status" value="1"/>
</dbReference>
<proteinExistence type="inferred from homology"/>
<evidence type="ECO:0000256" key="9">
    <source>
        <dbReference type="SAM" id="SignalP"/>
    </source>
</evidence>
<feature type="region of interest" description="Disordered" evidence="7">
    <location>
        <begin position="909"/>
        <end position="939"/>
    </location>
</feature>
<comment type="caution">
    <text evidence="11">The sequence shown here is derived from an EMBL/GenBank/DDBJ whole genome shotgun (WGS) entry which is preliminary data.</text>
</comment>
<keyword evidence="2" id="KW-1003">Cell membrane</keyword>
<evidence type="ECO:0000259" key="10">
    <source>
        <dbReference type="Pfam" id="PF02687"/>
    </source>
</evidence>
<dbReference type="Pfam" id="PF02687">
    <property type="entry name" value="FtsX"/>
    <property type="match status" value="2"/>
</dbReference>
<evidence type="ECO:0000256" key="6">
    <source>
        <dbReference type="ARBA" id="ARBA00038076"/>
    </source>
</evidence>
<dbReference type="AlphaFoldDB" id="A0A5N8W800"/>
<evidence type="ECO:0000256" key="2">
    <source>
        <dbReference type="ARBA" id="ARBA00022475"/>
    </source>
</evidence>
<evidence type="ECO:0000256" key="7">
    <source>
        <dbReference type="SAM" id="MobiDB-lite"/>
    </source>
</evidence>
<feature type="transmembrane region" description="Helical" evidence="8">
    <location>
        <begin position="436"/>
        <end position="455"/>
    </location>
</feature>
<dbReference type="GO" id="GO:0005886">
    <property type="term" value="C:plasma membrane"/>
    <property type="evidence" value="ECO:0007669"/>
    <property type="project" value="UniProtKB-SubCell"/>
</dbReference>
<keyword evidence="9" id="KW-0732">Signal</keyword>
<accession>A0A5N8W800</accession>
<reference evidence="11 12" key="1">
    <citation type="submission" date="2019-07" db="EMBL/GenBank/DDBJ databases">
        <title>New species of Amycolatopsis and Streptomyces.</title>
        <authorList>
            <person name="Duangmal K."/>
            <person name="Teo W.F.A."/>
            <person name="Lipun K."/>
        </authorList>
    </citation>
    <scope>NUCLEOTIDE SEQUENCE [LARGE SCALE GENOMIC DNA]</scope>
    <source>
        <strain evidence="11 12">TISTR 2346</strain>
    </source>
</reference>
<feature type="transmembrane region" description="Helical" evidence="8">
    <location>
        <begin position="390"/>
        <end position="415"/>
    </location>
</feature>
<feature type="compositionally biased region" description="Basic and acidic residues" evidence="7">
    <location>
        <begin position="651"/>
        <end position="671"/>
    </location>
</feature>
<evidence type="ECO:0000313" key="12">
    <source>
        <dbReference type="Proteomes" id="UP000326979"/>
    </source>
</evidence>
<feature type="transmembrane region" description="Helical" evidence="8">
    <location>
        <begin position="1074"/>
        <end position="1100"/>
    </location>
</feature>
<feature type="chain" id="PRO_5039165726" evidence="9">
    <location>
        <begin position="32"/>
        <end position="1155"/>
    </location>
</feature>
<evidence type="ECO:0000256" key="3">
    <source>
        <dbReference type="ARBA" id="ARBA00022692"/>
    </source>
</evidence>
<evidence type="ECO:0000256" key="1">
    <source>
        <dbReference type="ARBA" id="ARBA00004651"/>
    </source>
</evidence>
<feature type="domain" description="ABC3 transporter permease C-terminal" evidence="10">
    <location>
        <begin position="1023"/>
        <end position="1138"/>
    </location>
</feature>
<feature type="region of interest" description="Disordered" evidence="7">
    <location>
        <begin position="646"/>
        <end position="674"/>
    </location>
</feature>
<evidence type="ECO:0000256" key="5">
    <source>
        <dbReference type="ARBA" id="ARBA00023136"/>
    </source>
</evidence>
<feature type="transmembrane region" description="Helical" evidence="8">
    <location>
        <begin position="343"/>
        <end position="370"/>
    </location>
</feature>
<keyword evidence="5 8" id="KW-0472">Membrane</keyword>
<feature type="transmembrane region" description="Helical" evidence="8">
    <location>
        <begin position="300"/>
        <end position="322"/>
    </location>
</feature>
<feature type="domain" description="ABC3 transporter permease C-terminal" evidence="10">
    <location>
        <begin position="301"/>
        <end position="415"/>
    </location>
</feature>
<dbReference type="RefSeq" id="WP_322724038.1">
    <property type="nucleotide sequence ID" value="NZ_BAABEQ010000087.1"/>
</dbReference>
<gene>
    <name evidence="11" type="ORF">FNH04_27965</name>
</gene>
<protein>
    <submittedName>
        <fullName evidence="11">FtsX-like permease family protein</fullName>
    </submittedName>
</protein>
<comment type="subcellular location">
    <subcellularLocation>
        <location evidence="1">Cell membrane</location>
        <topology evidence="1">Multi-pass membrane protein</topology>
    </subcellularLocation>
</comment>
<comment type="similarity">
    <text evidence="6">Belongs to the ABC-4 integral membrane protein family.</text>
</comment>
<feature type="transmembrane region" description="Helical" evidence="8">
    <location>
        <begin position="1020"/>
        <end position="1041"/>
    </location>
</feature>
<evidence type="ECO:0000256" key="8">
    <source>
        <dbReference type="SAM" id="Phobius"/>
    </source>
</evidence>
<evidence type="ECO:0000256" key="4">
    <source>
        <dbReference type="ARBA" id="ARBA00022989"/>
    </source>
</evidence>
<dbReference type="InterPro" id="IPR003838">
    <property type="entry name" value="ABC3_permease_C"/>
</dbReference>
<sequence>MTGFLLLRVRAHRLLLAAALLAVLLTTSVLAALAAFSGSVGDAALRQTLSGPAAASASLVTSADVPPDRQDAAQGAVVRGARQTFAGLPVTVRKLWSSGPYALPRSLQDTGARTGEPDLTHLAALDRSRIRLVSGALPGPAPKARTAPVPVALHEVAADRLGLRPGERIALTDRMDGKPLTVRVTGVYRVPYRADPYWQLDALGGHGVRTVDFTTYGPLLADPSVLASGRASTGATGWVAAADYRSLTTERIGALREASARGPEALRRDPAFGGGATVRTALPAVLDRTGRALLVSRSTLMIVSVQLVLLAGYALLLVARLLDTERTGETDLLRARGGSRRRIAGLAALEALLLAVPAAVCAALLSGPLVRLLARWSSLDRSGLRLGDAAAGQALLVAAGVAVCCASAIVAPALAATAGAPVRLRRVRAAAGTAPVRAGADVGLLLIAAVAYWQLDRQTDAFGSGALSRDRGGDLGVDPLLVAAPALALLAGTVLTLRLLPLAARLAERRAVSGRGLPAALAGWQFSRRPLRGAGPVLLLVLAVATGILAIGQNASWSRSQGDQADFGTGASVRVLDSRPGGPGQTGLYAALPGVRDAAPAHRTTTDLSGGRTATVLALHTEHAGEGMLMRGDLADEPVERLLRAVAPRENTARENTSKENTSREASREKASGPAVVLPEGTRRLALDLRITDEGAASGRSRSKLAPLITVVVEDGYGLTYRLSGGRSPVDGRVHRVGLDLDTSASGTRAAPAGPLSVTGLQIDGTVPEEASEQHRLTVERILATGPDGAARTVPAPAGMRWQGSMTETGSEGANPPTALRPTAPRKAPLTVSYETGSASGTDAGFLFSAQPEFTVRVDAARAAPTARIAAVATQDFLRASGAEPGESVDLTLAGAQVRVTVVRSVRELPTTGTGATGAESAPGAGAGSGSGTEADDGAGATDGGALLLDLRAVNAALTQRASASLAPNEWWLDAAPGKAAEVAATLRARPDIESDQVLVRDETAAELLGDPLGAGPRSALMAVAVAAAALAAVGFAVSAAGAQRERSAEFAVLRALGAARRDLARLAATEQSLLIGTGLLAGLGLGTLLARAVVPLIVLTPGAARPVPHVLVELPVSQVTLLLAGVAALPLLITAVTAVRRADPAVALRHQGDN</sequence>
<dbReference type="GO" id="GO:0022857">
    <property type="term" value="F:transmembrane transporter activity"/>
    <property type="evidence" value="ECO:0007669"/>
    <property type="project" value="TreeGrafter"/>
</dbReference>
<feature type="region of interest" description="Disordered" evidence="7">
    <location>
        <begin position="805"/>
        <end position="824"/>
    </location>
</feature>
<dbReference type="InterPro" id="IPR050250">
    <property type="entry name" value="Macrolide_Exporter_MacB"/>
</dbReference>
<feature type="compositionally biased region" description="Low complexity" evidence="7">
    <location>
        <begin position="910"/>
        <end position="924"/>
    </location>
</feature>
<dbReference type="PANTHER" id="PTHR30572">
    <property type="entry name" value="MEMBRANE COMPONENT OF TRANSPORTER-RELATED"/>
    <property type="match status" value="1"/>
</dbReference>
<dbReference type="Proteomes" id="UP000326979">
    <property type="component" value="Unassembled WGS sequence"/>
</dbReference>
<keyword evidence="4 8" id="KW-1133">Transmembrane helix</keyword>
<keyword evidence="12" id="KW-1185">Reference proteome</keyword>
<name>A0A5N8W800_9ACTN</name>
<feature type="transmembrane region" description="Helical" evidence="8">
    <location>
        <begin position="1120"/>
        <end position="1140"/>
    </location>
</feature>
<keyword evidence="3 8" id="KW-0812">Transmembrane</keyword>
<feature type="transmembrane region" description="Helical" evidence="8">
    <location>
        <begin position="480"/>
        <end position="500"/>
    </location>
</feature>
<feature type="transmembrane region" description="Helical" evidence="8">
    <location>
        <begin position="533"/>
        <end position="552"/>
    </location>
</feature>